<evidence type="ECO:0008006" key="3">
    <source>
        <dbReference type="Google" id="ProtNLM"/>
    </source>
</evidence>
<dbReference type="Proteomes" id="UP000319014">
    <property type="component" value="Unassembled WGS sequence"/>
</dbReference>
<dbReference type="EMBL" id="FXTK01000001">
    <property type="protein sequence ID" value="SMO36725.1"/>
    <property type="molecule type" value="Genomic_DNA"/>
</dbReference>
<evidence type="ECO:0000313" key="2">
    <source>
        <dbReference type="Proteomes" id="UP000319014"/>
    </source>
</evidence>
<evidence type="ECO:0000313" key="1">
    <source>
        <dbReference type="EMBL" id="SMO36725.1"/>
    </source>
</evidence>
<protein>
    <recommendedName>
        <fullName evidence="3">TrbM protein</fullName>
    </recommendedName>
</protein>
<sequence>MRVWPALPIFVLLATYAIGDTPQGFELAQADPRAKCASYGFKRGTDGFANCLMQLDRQSSRPAESHDDIVRRYRKLSRDRQGDDRYPVCSASNMNAELDIEIGKWVGDDCQLAP</sequence>
<accession>A0A521APK2</accession>
<name>A0A521APK2_9RHOB</name>
<dbReference type="AlphaFoldDB" id="A0A521APK2"/>
<dbReference type="OrthoDB" id="8163917at2"/>
<proteinExistence type="predicted"/>
<gene>
    <name evidence="1" type="ORF">SAMN06265221_101247</name>
</gene>
<organism evidence="1 2">
    <name type="scientific">Paracoccus laeviglucosivorans</name>
    <dbReference type="NCBI Taxonomy" id="1197861"/>
    <lineage>
        <taxon>Bacteria</taxon>
        <taxon>Pseudomonadati</taxon>
        <taxon>Pseudomonadota</taxon>
        <taxon>Alphaproteobacteria</taxon>
        <taxon>Rhodobacterales</taxon>
        <taxon>Paracoccaceae</taxon>
        <taxon>Paracoccus</taxon>
    </lineage>
</organism>
<dbReference type="RefSeq" id="WP_142661356.1">
    <property type="nucleotide sequence ID" value="NZ_FXTK01000001.1"/>
</dbReference>
<keyword evidence="2" id="KW-1185">Reference proteome</keyword>
<reference evidence="1 2" key="1">
    <citation type="submission" date="2017-05" db="EMBL/GenBank/DDBJ databases">
        <authorList>
            <person name="Varghese N."/>
            <person name="Submissions S."/>
        </authorList>
    </citation>
    <scope>NUCLEOTIDE SEQUENCE [LARGE SCALE GENOMIC DNA]</scope>
    <source>
        <strain evidence="1 2">DSM 100094</strain>
    </source>
</reference>